<feature type="transmembrane region" description="Helical" evidence="10">
    <location>
        <begin position="219"/>
        <end position="245"/>
    </location>
</feature>
<feature type="transmembrane region" description="Helical" evidence="10">
    <location>
        <begin position="446"/>
        <end position="466"/>
    </location>
</feature>
<dbReference type="EMBL" id="JACHCB010000005">
    <property type="protein sequence ID" value="MBB6109773.1"/>
    <property type="molecule type" value="Genomic_DNA"/>
</dbReference>
<feature type="transmembrane region" description="Helical" evidence="10">
    <location>
        <begin position="123"/>
        <end position="141"/>
    </location>
</feature>
<keyword evidence="2" id="KW-0813">Transport</keyword>
<keyword evidence="3" id="KW-0050">Antiport</keyword>
<evidence type="ECO:0000256" key="10">
    <source>
        <dbReference type="SAM" id="Phobius"/>
    </source>
</evidence>
<evidence type="ECO:0000256" key="3">
    <source>
        <dbReference type="ARBA" id="ARBA00022449"/>
    </source>
</evidence>
<dbReference type="PANTHER" id="PTHR43298">
    <property type="entry name" value="MULTIDRUG RESISTANCE PROTEIN NORM-RELATED"/>
    <property type="match status" value="1"/>
</dbReference>
<accession>A0ABR6PJ26</accession>
<feature type="transmembrane region" description="Helical" evidence="10">
    <location>
        <begin position="194"/>
        <end position="213"/>
    </location>
</feature>
<keyword evidence="6 10" id="KW-1133">Transmembrane helix</keyword>
<comment type="subcellular location">
    <subcellularLocation>
        <location evidence="1">Cell membrane</location>
        <topology evidence="1">Multi-pass membrane protein</topology>
    </subcellularLocation>
</comment>
<reference evidence="11 12" key="1">
    <citation type="submission" date="2020-08" db="EMBL/GenBank/DDBJ databases">
        <title>Genomic Encyclopedia of Type Strains, Phase IV (KMG-V): Genome sequencing to study the core and pangenomes of soil and plant-associated prokaryotes.</title>
        <authorList>
            <person name="Whitman W."/>
        </authorList>
    </citation>
    <scope>NUCLEOTIDE SEQUENCE [LARGE SCALE GENOMIC DNA]</scope>
    <source>
        <strain evidence="11 12">ANJLi2</strain>
    </source>
</reference>
<evidence type="ECO:0000256" key="4">
    <source>
        <dbReference type="ARBA" id="ARBA00022475"/>
    </source>
</evidence>
<dbReference type="CDD" id="cd13139">
    <property type="entry name" value="MATE_like_14"/>
    <property type="match status" value="1"/>
</dbReference>
<feature type="transmembrane region" description="Helical" evidence="10">
    <location>
        <begin position="84"/>
        <end position="103"/>
    </location>
</feature>
<feature type="transmembrane region" description="Helical" evidence="10">
    <location>
        <begin position="351"/>
        <end position="370"/>
    </location>
</feature>
<feature type="transmembrane region" description="Helical" evidence="10">
    <location>
        <begin position="308"/>
        <end position="330"/>
    </location>
</feature>
<dbReference type="PIRSF" id="PIRSF006603">
    <property type="entry name" value="DinF"/>
    <property type="match status" value="1"/>
</dbReference>
<dbReference type="RefSeq" id="WP_076373551.1">
    <property type="nucleotide sequence ID" value="NZ_FTMG01000005.1"/>
</dbReference>
<evidence type="ECO:0000256" key="7">
    <source>
        <dbReference type="ARBA" id="ARBA00023065"/>
    </source>
</evidence>
<dbReference type="InterPro" id="IPR050222">
    <property type="entry name" value="MATE_MdtK"/>
</dbReference>
<keyword evidence="5 10" id="KW-0812">Transmembrane</keyword>
<evidence type="ECO:0000256" key="1">
    <source>
        <dbReference type="ARBA" id="ARBA00004651"/>
    </source>
</evidence>
<comment type="caution">
    <text evidence="11">The sequence shown here is derived from an EMBL/GenBank/DDBJ whole genome shotgun (WGS) entry which is preliminary data.</text>
</comment>
<dbReference type="NCBIfam" id="TIGR00797">
    <property type="entry name" value="matE"/>
    <property type="match status" value="1"/>
</dbReference>
<name>A0ABR6PJ26_9SPHI</name>
<protein>
    <recommendedName>
        <fullName evidence="9">Multidrug-efflux transporter</fullName>
    </recommendedName>
</protein>
<evidence type="ECO:0000313" key="11">
    <source>
        <dbReference type="EMBL" id="MBB6109773.1"/>
    </source>
</evidence>
<evidence type="ECO:0000256" key="2">
    <source>
        <dbReference type="ARBA" id="ARBA00022448"/>
    </source>
</evidence>
<feature type="transmembrane region" description="Helical" evidence="10">
    <location>
        <begin position="390"/>
        <end position="408"/>
    </location>
</feature>
<sequence>MLETIQPKPKSKISSFFSVLKQSLKGAEVDLTSISIKRAIILLAIPMMLEMAMESVFALVDLYFVGHLKNSSLAIQTVGLTESVLTVIYSLAIGLSMAATAVVARRIGEKNPEAASKAGMQTIIIAVIINLTISIIGLLHARDILLTMGASAETADHGTNFVRIMMGGSIIIVMLFLINGIFRGAGNAAIAMRSLWIANIANIILCPLFIRGLGPIPAFGLTGAAIATTIGRGLGVSYQVYNLFNGKNILKIRLSYFVPDWQQIKAIIKIAAPGILQFVIASCSWIFLAELVATTGGEAGSAGYQTSLRLMMFFLLPAWGLSNAAATLVGQNLGAGHIDRAEKSVFQTIKYTMVFLGIVSILFLTCGHLFASFFTEDIAVIKVATRSLQILSGGFIIYGVGMVLTSAFNGAGDTWTPTKINIFTFWVFQIPFAYLLAKYFEMGPTGVFISIPVAEVGLTLGAYILFKRGRWKKIKV</sequence>
<keyword evidence="8 10" id="KW-0472">Membrane</keyword>
<feature type="transmembrane region" description="Helical" evidence="10">
    <location>
        <begin position="161"/>
        <end position="182"/>
    </location>
</feature>
<organism evidence="11 12">
    <name type="scientific">Mucilaginibacter lappiensis</name>
    <dbReference type="NCBI Taxonomy" id="354630"/>
    <lineage>
        <taxon>Bacteria</taxon>
        <taxon>Pseudomonadati</taxon>
        <taxon>Bacteroidota</taxon>
        <taxon>Sphingobacteriia</taxon>
        <taxon>Sphingobacteriales</taxon>
        <taxon>Sphingobacteriaceae</taxon>
        <taxon>Mucilaginibacter</taxon>
    </lineage>
</organism>
<dbReference type="Proteomes" id="UP000541583">
    <property type="component" value="Unassembled WGS sequence"/>
</dbReference>
<evidence type="ECO:0000313" key="12">
    <source>
        <dbReference type="Proteomes" id="UP000541583"/>
    </source>
</evidence>
<keyword evidence="7" id="KW-0406">Ion transport</keyword>
<evidence type="ECO:0000256" key="8">
    <source>
        <dbReference type="ARBA" id="ARBA00023136"/>
    </source>
</evidence>
<gene>
    <name evidence="11" type="ORF">HDF23_002522</name>
</gene>
<keyword evidence="4" id="KW-1003">Cell membrane</keyword>
<dbReference type="PANTHER" id="PTHR43298:SF2">
    <property type="entry name" value="FMN_FAD EXPORTER YEEO-RELATED"/>
    <property type="match status" value="1"/>
</dbReference>
<feature type="transmembrane region" description="Helical" evidence="10">
    <location>
        <begin position="40"/>
        <end position="64"/>
    </location>
</feature>
<feature type="transmembrane region" description="Helical" evidence="10">
    <location>
        <begin position="266"/>
        <end position="288"/>
    </location>
</feature>
<dbReference type="InterPro" id="IPR048279">
    <property type="entry name" value="MdtK-like"/>
</dbReference>
<dbReference type="InterPro" id="IPR002528">
    <property type="entry name" value="MATE_fam"/>
</dbReference>
<evidence type="ECO:0000256" key="6">
    <source>
        <dbReference type="ARBA" id="ARBA00022989"/>
    </source>
</evidence>
<feature type="transmembrane region" description="Helical" evidence="10">
    <location>
        <begin position="420"/>
        <end position="440"/>
    </location>
</feature>
<keyword evidence="12" id="KW-1185">Reference proteome</keyword>
<dbReference type="Pfam" id="PF01554">
    <property type="entry name" value="MatE"/>
    <property type="match status" value="2"/>
</dbReference>
<evidence type="ECO:0000256" key="9">
    <source>
        <dbReference type="ARBA" id="ARBA00031636"/>
    </source>
</evidence>
<evidence type="ECO:0000256" key="5">
    <source>
        <dbReference type="ARBA" id="ARBA00022692"/>
    </source>
</evidence>
<proteinExistence type="predicted"/>